<reference evidence="6 7" key="1">
    <citation type="submission" date="2019-11" db="EMBL/GenBank/DDBJ databases">
        <title>Agromyces kandeliae sp. nov., isolated from mangrove soil.</title>
        <authorList>
            <person name="Wang R."/>
        </authorList>
    </citation>
    <scope>NUCLEOTIDE SEQUENCE [LARGE SCALE GENOMIC DNA]</scope>
    <source>
        <strain evidence="6 7">JCM 11433</strain>
    </source>
</reference>
<evidence type="ECO:0000256" key="3">
    <source>
        <dbReference type="ARBA" id="ARBA00046336"/>
    </source>
</evidence>
<dbReference type="AlphaFoldDB" id="A0A6I3MAK6"/>
<proteinExistence type="inferred from homology"/>
<dbReference type="Proteomes" id="UP000433071">
    <property type="component" value="Unassembled WGS sequence"/>
</dbReference>
<keyword evidence="7" id="KW-1185">Reference proteome</keyword>
<gene>
    <name evidence="6" type="ORF">GJ743_16740</name>
</gene>
<evidence type="ECO:0000256" key="4">
    <source>
        <dbReference type="ARBA" id="ARBA00047208"/>
    </source>
</evidence>
<keyword evidence="2" id="KW-0119">Carbohydrate metabolism</keyword>
<dbReference type="Pfam" id="PF19906">
    <property type="entry name" value="CGDB"/>
    <property type="match status" value="1"/>
</dbReference>
<evidence type="ECO:0000256" key="2">
    <source>
        <dbReference type="ARBA" id="ARBA00023277"/>
    </source>
</evidence>
<dbReference type="OrthoDB" id="3255337at2"/>
<keyword evidence="1" id="KW-0456">Lyase</keyword>
<evidence type="ECO:0000313" key="7">
    <source>
        <dbReference type="Proteomes" id="UP000433071"/>
    </source>
</evidence>
<organism evidence="6 7">
    <name type="scientific">Agromyces bracchium</name>
    <dbReference type="NCBI Taxonomy" id="88376"/>
    <lineage>
        <taxon>Bacteria</taxon>
        <taxon>Bacillati</taxon>
        <taxon>Actinomycetota</taxon>
        <taxon>Actinomycetes</taxon>
        <taxon>Micrococcales</taxon>
        <taxon>Microbacteriaceae</taxon>
        <taxon>Agromyces</taxon>
    </lineage>
</organism>
<evidence type="ECO:0000259" key="5">
    <source>
        <dbReference type="Pfam" id="PF19906"/>
    </source>
</evidence>
<sequence>MPTSYMKLPYEDRVLRPEALRSYDLETGPVGYSLDIGLNYYRGLPLSAVESLELTVDAEPVPEHLILVELNGKLFPTSQLSAAFTEFWPIKKDLRIYVFNGGIEDGPHQVDLRLILRCVYMQFAPGVWGMIDNSASRTLTLQGER</sequence>
<dbReference type="InterPro" id="IPR045959">
    <property type="entry name" value="CGDB"/>
</dbReference>
<name>A0A6I3MAK6_9MICO</name>
<dbReference type="EMBL" id="WMLB01000040">
    <property type="protein sequence ID" value="MTH70021.1"/>
    <property type="molecule type" value="Genomic_DNA"/>
</dbReference>
<comment type="similarity">
    <text evidence="3">Belongs to the C-glycoside deglycosidase beta subunit family.</text>
</comment>
<dbReference type="RefSeq" id="WP_155053050.1">
    <property type="nucleotide sequence ID" value="NZ_BAAAIB010000008.1"/>
</dbReference>
<dbReference type="GO" id="GO:0016829">
    <property type="term" value="F:lyase activity"/>
    <property type="evidence" value="ECO:0007669"/>
    <property type="project" value="UniProtKB-KW"/>
</dbReference>
<feature type="domain" description="C-glycoside deglycosidase beta subunit" evidence="5">
    <location>
        <begin position="11"/>
        <end position="120"/>
    </location>
</feature>
<accession>A0A6I3MAK6</accession>
<protein>
    <recommendedName>
        <fullName evidence="4">C-deglycosylation enzyme beta subunit</fullName>
    </recommendedName>
</protein>
<comment type="caution">
    <text evidence="6">The sequence shown here is derived from an EMBL/GenBank/DDBJ whole genome shotgun (WGS) entry which is preliminary data.</text>
</comment>
<evidence type="ECO:0000256" key="1">
    <source>
        <dbReference type="ARBA" id="ARBA00023239"/>
    </source>
</evidence>
<evidence type="ECO:0000313" key="6">
    <source>
        <dbReference type="EMBL" id="MTH70021.1"/>
    </source>
</evidence>